<feature type="domain" description="Sulfatase N-terminal" evidence="8">
    <location>
        <begin position="15"/>
        <end position="377"/>
    </location>
</feature>
<dbReference type="CDD" id="cd16155">
    <property type="entry name" value="sulfatase_like"/>
    <property type="match status" value="1"/>
</dbReference>
<dbReference type="InterPro" id="IPR050738">
    <property type="entry name" value="Sulfatase"/>
</dbReference>
<evidence type="ECO:0000256" key="4">
    <source>
        <dbReference type="ARBA" id="ARBA00022729"/>
    </source>
</evidence>
<dbReference type="PANTHER" id="PTHR42693">
    <property type="entry name" value="ARYLSULFATASE FAMILY MEMBER"/>
    <property type="match status" value="1"/>
</dbReference>
<protein>
    <submittedName>
        <fullName evidence="9">Choline sulfatase</fullName>
    </submittedName>
</protein>
<dbReference type="GO" id="GO:0004065">
    <property type="term" value="F:arylsulfatase activity"/>
    <property type="evidence" value="ECO:0007669"/>
    <property type="project" value="TreeGrafter"/>
</dbReference>
<keyword evidence="6" id="KW-0106">Calcium</keyword>
<evidence type="ECO:0000313" key="10">
    <source>
        <dbReference type="Proteomes" id="UP000057981"/>
    </source>
</evidence>
<evidence type="ECO:0000256" key="6">
    <source>
        <dbReference type="ARBA" id="ARBA00022837"/>
    </source>
</evidence>
<comment type="similarity">
    <text evidence="2">Belongs to the sulfatase family.</text>
</comment>
<name>A0A0N7HYI8_9FLAO</name>
<keyword evidence="7" id="KW-0175">Coiled coil</keyword>
<evidence type="ECO:0000256" key="7">
    <source>
        <dbReference type="SAM" id="Coils"/>
    </source>
</evidence>
<dbReference type="Gene3D" id="3.40.720.10">
    <property type="entry name" value="Alkaline Phosphatase, subunit A"/>
    <property type="match status" value="1"/>
</dbReference>
<dbReference type="PROSITE" id="PS00149">
    <property type="entry name" value="SULFATASE_2"/>
    <property type="match status" value="1"/>
</dbReference>
<keyword evidence="10" id="KW-1185">Reference proteome</keyword>
<evidence type="ECO:0000256" key="2">
    <source>
        <dbReference type="ARBA" id="ARBA00008779"/>
    </source>
</evidence>
<dbReference type="PATRIC" id="fig|1736674.3.peg.1977"/>
<dbReference type="STRING" id="1736674.APS56_09665"/>
<comment type="cofactor">
    <cofactor evidence="1">
        <name>Ca(2+)</name>
        <dbReference type="ChEBI" id="CHEBI:29108"/>
    </cofactor>
</comment>
<dbReference type="Proteomes" id="UP000057981">
    <property type="component" value="Chromosome"/>
</dbReference>
<evidence type="ECO:0000259" key="8">
    <source>
        <dbReference type="Pfam" id="PF00884"/>
    </source>
</evidence>
<dbReference type="InterPro" id="IPR017850">
    <property type="entry name" value="Alkaline_phosphatase_core_sf"/>
</dbReference>
<keyword evidence="4" id="KW-0732">Signal</keyword>
<dbReference type="InterPro" id="IPR024607">
    <property type="entry name" value="Sulfatase_CS"/>
</dbReference>
<evidence type="ECO:0000256" key="5">
    <source>
        <dbReference type="ARBA" id="ARBA00022801"/>
    </source>
</evidence>
<sequence>MCSLYAQTIEENKKPNILFIFADDQTFNTIGALENGSVKTPNLDRLVESGVSFSHTFNQGSYTPAVCVASRTMLVTGGNLWKAASYSKQGNNFKDKNDPKSNLKYKEISFKKADTYWPQYLKQVGYDTYMSGKWHVGEVKPEAIFDYSAHIRPGMPNQTNERYKRNFDKDKSDTWSPYDTINGGYWQGGKHWSEILADDGISFLEKAKEKEVPFFMYLAFNAPHDPRQSPKKFVDMYPVDDIDVPKNFIPEYPYNEAAGAGRKLRDEKLAPFPRTEYSVKVNRQEYYAIITHMDEQIGRILEALEASGKADNTYVFFTADHGLAVGDHGFIGKQNMYDSSMRVPMIMSGPNVPKGKTVDSFVYLQDVMATTLDIAGIEKPEQIDFHSLLPLAMGETNKSAYPVVYGAYFGTQRMYRTENYKMIIYPTINKVRLYNMKKDPLEIVDLAENKEEHRELLNRLFQEYKMLQNQMGDPIDITASFSSFMTGEKGTTLTN</sequence>
<feature type="coiled-coil region" evidence="7">
    <location>
        <begin position="443"/>
        <end position="470"/>
    </location>
</feature>
<dbReference type="Pfam" id="PF00884">
    <property type="entry name" value="Sulfatase"/>
    <property type="match status" value="1"/>
</dbReference>
<keyword evidence="5" id="KW-0378">Hydrolase</keyword>
<dbReference type="InterPro" id="IPR000917">
    <property type="entry name" value="Sulfatase_N"/>
</dbReference>
<dbReference type="GO" id="GO:0046872">
    <property type="term" value="F:metal ion binding"/>
    <property type="evidence" value="ECO:0007669"/>
    <property type="project" value="UniProtKB-KW"/>
</dbReference>
<reference evidence="9 10" key="1">
    <citation type="submission" date="2015-10" db="EMBL/GenBank/DDBJ databases">
        <authorList>
            <person name="Gilbert D.G."/>
        </authorList>
    </citation>
    <scope>NUCLEOTIDE SEQUENCE [LARGE SCALE GENOMIC DNA]</scope>
    <source>
        <strain evidence="10">HZ-22</strain>
    </source>
</reference>
<dbReference type="KEGG" id="ahz:APS56_09665"/>
<accession>A0A0N7HYI8</accession>
<dbReference type="EMBL" id="CP012898">
    <property type="protein sequence ID" value="ALJ05374.1"/>
    <property type="molecule type" value="Genomic_DNA"/>
</dbReference>
<evidence type="ECO:0000256" key="3">
    <source>
        <dbReference type="ARBA" id="ARBA00022723"/>
    </source>
</evidence>
<keyword evidence="3" id="KW-0479">Metal-binding</keyword>
<evidence type="ECO:0000256" key="1">
    <source>
        <dbReference type="ARBA" id="ARBA00001913"/>
    </source>
</evidence>
<proteinExistence type="inferred from homology"/>
<dbReference type="AlphaFoldDB" id="A0A0N7HYI8"/>
<evidence type="ECO:0000313" key="9">
    <source>
        <dbReference type="EMBL" id="ALJ05374.1"/>
    </source>
</evidence>
<dbReference type="PANTHER" id="PTHR42693:SF42">
    <property type="entry name" value="ARYLSULFATASE G"/>
    <property type="match status" value="1"/>
</dbReference>
<gene>
    <name evidence="9" type="ORF">APS56_09665</name>
</gene>
<organism evidence="9 10">
    <name type="scientific">Pseudalgibacter alginicilyticus</name>
    <dbReference type="NCBI Taxonomy" id="1736674"/>
    <lineage>
        <taxon>Bacteria</taxon>
        <taxon>Pseudomonadati</taxon>
        <taxon>Bacteroidota</taxon>
        <taxon>Flavobacteriia</taxon>
        <taxon>Flavobacteriales</taxon>
        <taxon>Flavobacteriaceae</taxon>
        <taxon>Pseudalgibacter</taxon>
    </lineage>
</organism>
<dbReference type="SUPFAM" id="SSF53649">
    <property type="entry name" value="Alkaline phosphatase-like"/>
    <property type="match status" value="1"/>
</dbReference>